<feature type="domain" description="UspA" evidence="2">
    <location>
        <begin position="155"/>
        <end position="277"/>
    </location>
</feature>
<protein>
    <submittedName>
        <fullName evidence="3">Nucleotide-binding universal stress protein, UspA family</fullName>
    </submittedName>
</protein>
<dbReference type="InterPro" id="IPR014729">
    <property type="entry name" value="Rossmann-like_a/b/a_fold"/>
</dbReference>
<dbReference type="STRING" id="308853.SAMN05421752_103105"/>
<evidence type="ECO:0000259" key="2">
    <source>
        <dbReference type="Pfam" id="PF00582"/>
    </source>
</evidence>
<sequence length="298" mass="31548">MATASEDRPVLVAIANPEHAEQLARTAGDLARATDGVVQIVSVVVKSHESPFSVYTDDAILEQYSGDAQETLDRATKVAPEDVTVTGELVVGNSVSDGLLTAIERTDARALVVGWQERRGRTDAVLGTTVDRLLKRASCDLYVERIGSEANGVDSVLLPVAGGPHVRPAATIAKAIAARNDATVTVTAVIGADVDTDVAQESTVDAQLALEETPGPSVDVQIRLHDSDDVVGTLVDEVADHDVLVFGATRQGALHRRLVGSIPRTVIKRTDRTVILARADDAVGGPVLRQLQRLRNLP</sequence>
<gene>
    <name evidence="3" type="ORF">SAMN05421752_103105</name>
</gene>
<proteinExistence type="inferred from homology"/>
<keyword evidence="4" id="KW-1185">Reference proteome</keyword>
<reference evidence="4" key="1">
    <citation type="submission" date="2017-01" db="EMBL/GenBank/DDBJ databases">
        <authorList>
            <person name="Varghese N."/>
            <person name="Submissions S."/>
        </authorList>
    </citation>
    <scope>NUCLEOTIDE SEQUENCE [LARGE SCALE GENOMIC DNA]</scope>
    <source>
        <strain evidence="4">type strain: HArc-</strain>
    </source>
</reference>
<dbReference type="AlphaFoldDB" id="A0A1N7E0X7"/>
<accession>A0A1N7E0X7</accession>
<name>A0A1N7E0X7_9EURY</name>
<dbReference type="PANTHER" id="PTHR46268:SF6">
    <property type="entry name" value="UNIVERSAL STRESS PROTEIN UP12"/>
    <property type="match status" value="1"/>
</dbReference>
<dbReference type="InterPro" id="IPR006016">
    <property type="entry name" value="UspA"/>
</dbReference>
<dbReference type="Proteomes" id="UP000185936">
    <property type="component" value="Unassembled WGS sequence"/>
</dbReference>
<dbReference type="OrthoDB" id="43026at2157"/>
<dbReference type="PANTHER" id="PTHR46268">
    <property type="entry name" value="STRESS RESPONSE PROTEIN NHAX"/>
    <property type="match status" value="1"/>
</dbReference>
<evidence type="ECO:0000313" key="4">
    <source>
        <dbReference type="Proteomes" id="UP000185936"/>
    </source>
</evidence>
<dbReference type="Pfam" id="PF00582">
    <property type="entry name" value="Usp"/>
    <property type="match status" value="2"/>
</dbReference>
<dbReference type="RefSeq" id="WP_076608233.1">
    <property type="nucleotide sequence ID" value="NZ_FTNR01000003.1"/>
</dbReference>
<evidence type="ECO:0000256" key="1">
    <source>
        <dbReference type="ARBA" id="ARBA00008791"/>
    </source>
</evidence>
<organism evidence="3 4">
    <name type="scientific">Natronorubrum thiooxidans</name>
    <dbReference type="NCBI Taxonomy" id="308853"/>
    <lineage>
        <taxon>Archaea</taxon>
        <taxon>Methanobacteriati</taxon>
        <taxon>Methanobacteriota</taxon>
        <taxon>Stenosarchaea group</taxon>
        <taxon>Halobacteria</taxon>
        <taxon>Halobacteriales</taxon>
        <taxon>Natrialbaceae</taxon>
        <taxon>Natronorubrum</taxon>
    </lineage>
</organism>
<evidence type="ECO:0000313" key="3">
    <source>
        <dbReference type="EMBL" id="SIR81729.1"/>
    </source>
</evidence>
<comment type="similarity">
    <text evidence="1">Belongs to the universal stress protein A family.</text>
</comment>
<feature type="domain" description="UspA" evidence="2">
    <location>
        <begin position="8"/>
        <end position="143"/>
    </location>
</feature>
<dbReference type="EMBL" id="FTNR01000003">
    <property type="protein sequence ID" value="SIR81729.1"/>
    <property type="molecule type" value="Genomic_DNA"/>
</dbReference>
<dbReference type="Gene3D" id="3.40.50.620">
    <property type="entry name" value="HUPs"/>
    <property type="match status" value="2"/>
</dbReference>
<dbReference type="SUPFAM" id="SSF52402">
    <property type="entry name" value="Adenine nucleotide alpha hydrolases-like"/>
    <property type="match status" value="2"/>
</dbReference>